<dbReference type="PRINTS" id="PR00449">
    <property type="entry name" value="RASTRNSFRMNG"/>
</dbReference>
<dbReference type="Proteomes" id="UP000318571">
    <property type="component" value="Chromosome 9"/>
</dbReference>
<dbReference type="PANTHER" id="PTHR47981:SF42">
    <property type="entry name" value="RAS-RELATED PROTEIN RAB-7L1-LIKE ISOFORM X1"/>
    <property type="match status" value="1"/>
</dbReference>
<evidence type="ECO:0000313" key="7">
    <source>
        <dbReference type="EMBL" id="TRY70869.1"/>
    </source>
</evidence>
<accession>A0A553NZK2</accession>
<dbReference type="GO" id="GO:0045335">
    <property type="term" value="C:phagocytic vesicle"/>
    <property type="evidence" value="ECO:0007669"/>
    <property type="project" value="TreeGrafter"/>
</dbReference>
<dbReference type="GO" id="GO:0003924">
    <property type="term" value="F:GTPase activity"/>
    <property type="evidence" value="ECO:0007669"/>
    <property type="project" value="InterPro"/>
</dbReference>
<evidence type="ECO:0000256" key="1">
    <source>
        <dbReference type="ARBA" id="ARBA00006270"/>
    </source>
</evidence>
<evidence type="ECO:0000256" key="3">
    <source>
        <dbReference type="ARBA" id="ARBA00023134"/>
    </source>
</evidence>
<dbReference type="CDD" id="cd04107">
    <property type="entry name" value="Rab32_Rab38"/>
    <property type="match status" value="1"/>
</dbReference>
<dbReference type="InterPro" id="IPR001806">
    <property type="entry name" value="Small_GTPase"/>
</dbReference>
<evidence type="ECO:0000256" key="4">
    <source>
        <dbReference type="ARBA" id="ARBA00023288"/>
    </source>
</evidence>
<dbReference type="GO" id="GO:0008333">
    <property type="term" value="P:endosome to lysosome transport"/>
    <property type="evidence" value="ECO:0007669"/>
    <property type="project" value="TreeGrafter"/>
</dbReference>
<evidence type="ECO:0000256" key="5">
    <source>
        <dbReference type="ARBA" id="ARBA00023289"/>
    </source>
</evidence>
<comment type="caution">
    <text evidence="7">The sequence shown here is derived from an EMBL/GenBank/DDBJ whole genome shotgun (WGS) entry which is preliminary data.</text>
</comment>
<dbReference type="GO" id="GO:0090385">
    <property type="term" value="P:phagosome-lysosome fusion"/>
    <property type="evidence" value="ECO:0007669"/>
    <property type="project" value="TreeGrafter"/>
</dbReference>
<dbReference type="GO" id="GO:0005764">
    <property type="term" value="C:lysosome"/>
    <property type="evidence" value="ECO:0007669"/>
    <property type="project" value="TreeGrafter"/>
</dbReference>
<comment type="similarity">
    <text evidence="1">Belongs to the small GTPase superfamily. Rab family.</text>
</comment>
<dbReference type="PANTHER" id="PTHR47981">
    <property type="entry name" value="RAB FAMILY"/>
    <property type="match status" value="1"/>
</dbReference>
<evidence type="ECO:0000313" key="8">
    <source>
        <dbReference type="Proteomes" id="UP000318571"/>
    </source>
</evidence>
<dbReference type="STRING" id="6832.A0A553NZK2"/>
<proteinExistence type="inferred from homology"/>
<dbReference type="SUPFAM" id="SSF52540">
    <property type="entry name" value="P-loop containing nucleoside triphosphate hydrolases"/>
    <property type="match status" value="1"/>
</dbReference>
<dbReference type="PROSITE" id="PS51421">
    <property type="entry name" value="RAS"/>
    <property type="match status" value="1"/>
</dbReference>
<sequence length="437" mass="49059">MDKKLSSQTMSDPSAILAGTSAVENEAPEAIKPSPVEKKSRIPRNPFLRFRALSKSVRRQDLPIKDPNTSVVELAPREKGDGSSSSLGDHPERAHRDLWHGHPDVETGSTAEITPENDSESLDDAFHTYTELGVDEWMEPIQTVEKIEMDTLATESGPNQYQAQTSEMEVENASTAEALVAEGGSGTDEVEHRQPKWGNTTHKRLTASRRISLQSVADYPLVTRECLFKVLLIGDPGVGKTSFVQRYTNNIFRTDYKGTVGVDFALKVLRVNRDMTVKLQLWDVAGQERFTWMTRVYYRDSRGCIVMFDLSNRKSFLSVAKWKRDLDAKCSMPDGSPVPCLLLANKCDLRERHVTIDEIEQLYNELNFIGWTETSAKGDTMVKDSVKYLIDTMLKYEEKKDTLGRQTSPIQDDPKAFKLTGEAAAKSGFNPAYCLFC</sequence>
<dbReference type="SMART" id="SM00175">
    <property type="entry name" value="RAB"/>
    <property type="match status" value="1"/>
</dbReference>
<dbReference type="InterPro" id="IPR005225">
    <property type="entry name" value="Small_GTP-bd"/>
</dbReference>
<dbReference type="AlphaFoldDB" id="A0A553NZK2"/>
<keyword evidence="2" id="KW-0547">Nucleotide-binding</keyword>
<name>A0A553NZK2_TIGCA</name>
<dbReference type="Pfam" id="PF00071">
    <property type="entry name" value="Ras"/>
    <property type="match status" value="1"/>
</dbReference>
<dbReference type="InterPro" id="IPR030697">
    <property type="entry name" value="Rab29/Rab38/Rab32"/>
</dbReference>
<dbReference type="NCBIfam" id="TIGR00231">
    <property type="entry name" value="small_GTP"/>
    <property type="match status" value="1"/>
</dbReference>
<feature type="region of interest" description="Disordered" evidence="6">
    <location>
        <begin position="58"/>
        <end position="121"/>
    </location>
</feature>
<dbReference type="EMBL" id="VCGU01000009">
    <property type="protein sequence ID" value="TRY70869.1"/>
    <property type="molecule type" value="Genomic_DNA"/>
</dbReference>
<feature type="region of interest" description="Disordered" evidence="6">
    <location>
        <begin position="1"/>
        <end position="45"/>
    </location>
</feature>
<organism evidence="7 8">
    <name type="scientific">Tigriopus californicus</name>
    <name type="common">Marine copepod</name>
    <dbReference type="NCBI Taxonomy" id="6832"/>
    <lineage>
        <taxon>Eukaryota</taxon>
        <taxon>Metazoa</taxon>
        <taxon>Ecdysozoa</taxon>
        <taxon>Arthropoda</taxon>
        <taxon>Crustacea</taxon>
        <taxon>Multicrustacea</taxon>
        <taxon>Hexanauplia</taxon>
        <taxon>Copepoda</taxon>
        <taxon>Harpacticoida</taxon>
        <taxon>Harpacticidae</taxon>
        <taxon>Tigriopus</taxon>
    </lineage>
</organism>
<dbReference type="SMART" id="SM00173">
    <property type="entry name" value="RAS"/>
    <property type="match status" value="1"/>
</dbReference>
<keyword evidence="3" id="KW-0342">GTP-binding</keyword>
<dbReference type="FunFam" id="3.40.50.300:FF:000222">
    <property type="entry name" value="RAB32, member RAS oncogene family"/>
    <property type="match status" value="1"/>
</dbReference>
<evidence type="ECO:0000256" key="2">
    <source>
        <dbReference type="ARBA" id="ARBA00022741"/>
    </source>
</evidence>
<feature type="compositionally biased region" description="Polar residues" evidence="6">
    <location>
        <begin position="1"/>
        <end position="12"/>
    </location>
</feature>
<reference evidence="7 8" key="1">
    <citation type="journal article" date="2018" name="Nat. Ecol. Evol.">
        <title>Genomic signatures of mitonuclear coevolution across populations of Tigriopus californicus.</title>
        <authorList>
            <person name="Barreto F.S."/>
            <person name="Watson E.T."/>
            <person name="Lima T.G."/>
            <person name="Willett C.S."/>
            <person name="Edmands S."/>
            <person name="Li W."/>
            <person name="Burton R.S."/>
        </authorList>
    </citation>
    <scope>NUCLEOTIDE SEQUENCE [LARGE SCALE GENOMIC DNA]</scope>
    <source>
        <strain evidence="7 8">San Diego</strain>
    </source>
</reference>
<dbReference type="GO" id="GO:0005802">
    <property type="term" value="C:trans-Golgi network"/>
    <property type="evidence" value="ECO:0007669"/>
    <property type="project" value="InterPro"/>
</dbReference>
<dbReference type="SMART" id="SM00176">
    <property type="entry name" value="RAN"/>
    <property type="match status" value="1"/>
</dbReference>
<keyword evidence="4" id="KW-0449">Lipoprotein</keyword>
<evidence type="ECO:0000256" key="6">
    <source>
        <dbReference type="SAM" id="MobiDB-lite"/>
    </source>
</evidence>
<keyword evidence="8" id="KW-1185">Reference proteome</keyword>
<dbReference type="GO" id="GO:0005525">
    <property type="term" value="F:GTP binding"/>
    <property type="evidence" value="ECO:0007669"/>
    <property type="project" value="UniProtKB-KW"/>
</dbReference>
<dbReference type="GO" id="GO:0005770">
    <property type="term" value="C:late endosome"/>
    <property type="evidence" value="ECO:0007669"/>
    <property type="project" value="TreeGrafter"/>
</dbReference>
<protein>
    <recommendedName>
        <fullName evidence="9">Ras-related protein Rab</fullName>
    </recommendedName>
</protein>
<dbReference type="InterPro" id="IPR027417">
    <property type="entry name" value="P-loop_NTPase"/>
</dbReference>
<feature type="compositionally biased region" description="Basic and acidic residues" evidence="6">
    <location>
        <begin position="89"/>
        <end position="105"/>
    </location>
</feature>
<keyword evidence="5" id="KW-0636">Prenylation</keyword>
<evidence type="ECO:0008006" key="9">
    <source>
        <dbReference type="Google" id="ProtNLM"/>
    </source>
</evidence>
<dbReference type="PROSITE" id="PS51419">
    <property type="entry name" value="RAB"/>
    <property type="match status" value="1"/>
</dbReference>
<dbReference type="Gene3D" id="3.40.50.300">
    <property type="entry name" value="P-loop containing nucleotide triphosphate hydrolases"/>
    <property type="match status" value="1"/>
</dbReference>
<dbReference type="SMART" id="SM00174">
    <property type="entry name" value="RHO"/>
    <property type="match status" value="1"/>
</dbReference>
<gene>
    <name evidence="7" type="ORF">TCAL_10310</name>
</gene>